<dbReference type="STRING" id="471514.AN477_23185"/>
<dbReference type="Proteomes" id="UP000050482">
    <property type="component" value="Unassembled WGS sequence"/>
</dbReference>
<name>A0A0P9E9D6_9BACL</name>
<evidence type="ECO:0000313" key="3">
    <source>
        <dbReference type="EMBL" id="KPV38990.1"/>
    </source>
</evidence>
<keyword evidence="4" id="KW-1185">Reference proteome</keyword>
<dbReference type="GO" id="GO:0046872">
    <property type="term" value="F:metal ion binding"/>
    <property type="evidence" value="ECO:0007669"/>
    <property type="project" value="UniProtKB-KW"/>
</dbReference>
<dbReference type="PANTHER" id="PTHR36113:SF6">
    <property type="entry name" value="FOSFOMYCIN RESISTANCE PROTEIN FOSX"/>
    <property type="match status" value="1"/>
</dbReference>
<accession>A0A0P9E9D6</accession>
<evidence type="ECO:0000313" key="4">
    <source>
        <dbReference type="Proteomes" id="UP000050482"/>
    </source>
</evidence>
<dbReference type="InterPro" id="IPR051332">
    <property type="entry name" value="Fosfomycin_Res_Enzymes"/>
</dbReference>
<evidence type="ECO:0000256" key="1">
    <source>
        <dbReference type="ARBA" id="ARBA00022723"/>
    </source>
</evidence>
<dbReference type="PATRIC" id="fig|471514.4.peg.2290"/>
<reference evidence="3 4" key="1">
    <citation type="submission" date="2015-09" db="EMBL/GenBank/DDBJ databases">
        <title>Draft genome sequence of Alicyclobacillus ferrooxydans DSM 22381.</title>
        <authorList>
            <person name="Hemp J."/>
        </authorList>
    </citation>
    <scope>NUCLEOTIDE SEQUENCE [LARGE SCALE GENOMIC DNA]</scope>
    <source>
        <strain evidence="3 4">TC-34</strain>
    </source>
</reference>
<sequence length="142" mass="15987">MILLLRGEGYALFSETKGFSHVTINVANLNRSLQFYSGMLGMKLVHQGRRDAYLEWGMAWICLQERAELAIQQRQLGVDHVALSIAEDGFHAMVEVLRTGNTAIVRGPVERGGGWTVNFLDPDGTQLEYYTGTLAQRMKVWK</sequence>
<protein>
    <submittedName>
        <fullName evidence="3">Glutathione transferase</fullName>
    </submittedName>
</protein>
<dbReference type="EMBL" id="LJCO01000108">
    <property type="protein sequence ID" value="KPV38990.1"/>
    <property type="molecule type" value="Genomic_DNA"/>
</dbReference>
<evidence type="ECO:0000259" key="2">
    <source>
        <dbReference type="PROSITE" id="PS51819"/>
    </source>
</evidence>
<dbReference type="GO" id="GO:0016740">
    <property type="term" value="F:transferase activity"/>
    <property type="evidence" value="ECO:0007669"/>
    <property type="project" value="UniProtKB-KW"/>
</dbReference>
<dbReference type="InterPro" id="IPR018146">
    <property type="entry name" value="Glyoxalase_1_CS"/>
</dbReference>
<proteinExistence type="predicted"/>
<dbReference type="PROSITE" id="PS51819">
    <property type="entry name" value="VOC"/>
    <property type="match status" value="1"/>
</dbReference>
<keyword evidence="3" id="KW-0808">Transferase</keyword>
<gene>
    <name evidence="3" type="ORF">AN477_23185</name>
</gene>
<feature type="domain" description="VOC" evidence="2">
    <location>
        <begin position="18"/>
        <end position="132"/>
    </location>
</feature>
<dbReference type="AlphaFoldDB" id="A0A0P9E9D6"/>
<dbReference type="GO" id="GO:0004462">
    <property type="term" value="F:lactoylglutathione lyase activity"/>
    <property type="evidence" value="ECO:0007669"/>
    <property type="project" value="InterPro"/>
</dbReference>
<dbReference type="InterPro" id="IPR037523">
    <property type="entry name" value="VOC_core"/>
</dbReference>
<dbReference type="PANTHER" id="PTHR36113">
    <property type="entry name" value="LYASE, PUTATIVE-RELATED-RELATED"/>
    <property type="match status" value="1"/>
</dbReference>
<dbReference type="RefSeq" id="WP_054971610.1">
    <property type="nucleotide sequence ID" value="NZ_LJCO01000108.1"/>
</dbReference>
<dbReference type="InterPro" id="IPR029068">
    <property type="entry name" value="Glyas_Bleomycin-R_OHBP_Dase"/>
</dbReference>
<dbReference type="PROSITE" id="PS00934">
    <property type="entry name" value="GLYOXALASE_I_1"/>
    <property type="match status" value="1"/>
</dbReference>
<dbReference type="Pfam" id="PF00903">
    <property type="entry name" value="Glyoxalase"/>
    <property type="match status" value="1"/>
</dbReference>
<keyword evidence="1" id="KW-0479">Metal-binding</keyword>
<dbReference type="InterPro" id="IPR004360">
    <property type="entry name" value="Glyas_Fos-R_dOase_dom"/>
</dbReference>
<dbReference type="Gene3D" id="3.10.180.10">
    <property type="entry name" value="2,3-Dihydroxybiphenyl 1,2-Dioxygenase, domain 1"/>
    <property type="match status" value="1"/>
</dbReference>
<dbReference type="SUPFAM" id="SSF54593">
    <property type="entry name" value="Glyoxalase/Bleomycin resistance protein/Dihydroxybiphenyl dioxygenase"/>
    <property type="match status" value="1"/>
</dbReference>
<organism evidence="3 4">
    <name type="scientific">Alicyclobacillus ferrooxydans</name>
    <dbReference type="NCBI Taxonomy" id="471514"/>
    <lineage>
        <taxon>Bacteria</taxon>
        <taxon>Bacillati</taxon>
        <taxon>Bacillota</taxon>
        <taxon>Bacilli</taxon>
        <taxon>Bacillales</taxon>
        <taxon>Alicyclobacillaceae</taxon>
        <taxon>Alicyclobacillus</taxon>
    </lineage>
</organism>
<comment type="caution">
    <text evidence="3">The sequence shown here is derived from an EMBL/GenBank/DDBJ whole genome shotgun (WGS) entry which is preliminary data.</text>
</comment>